<comment type="catalytic activity">
    <reaction evidence="1">
        <text>All bonds known to be hydrolyzed by this endopeptidase have arginine in P1 and an acidic residue in P4. P6 is often occupied by an acidic residue or by a hydroxy-amino-acid residue, the phosphorylation of which enhances cleavage.</text>
        <dbReference type="EC" id="3.4.22.49"/>
    </reaction>
</comment>
<dbReference type="InterPro" id="IPR036361">
    <property type="entry name" value="SAP_dom_sf"/>
</dbReference>
<dbReference type="PROSITE" id="PS50800">
    <property type="entry name" value="SAP"/>
    <property type="match status" value="1"/>
</dbReference>
<dbReference type="SUPFAM" id="SSF68906">
    <property type="entry name" value="SAP domain"/>
    <property type="match status" value="1"/>
</dbReference>
<dbReference type="Proteomes" id="UP001165083">
    <property type="component" value="Unassembled WGS sequence"/>
</dbReference>
<evidence type="ECO:0000259" key="6">
    <source>
        <dbReference type="PROSITE" id="PS51700"/>
    </source>
</evidence>
<dbReference type="GO" id="GO:0005737">
    <property type="term" value="C:cytoplasm"/>
    <property type="evidence" value="ECO:0007669"/>
    <property type="project" value="TreeGrafter"/>
</dbReference>
<organism evidence="7 8">
    <name type="scientific">Phytophthora lilii</name>
    <dbReference type="NCBI Taxonomy" id="2077276"/>
    <lineage>
        <taxon>Eukaryota</taxon>
        <taxon>Sar</taxon>
        <taxon>Stramenopiles</taxon>
        <taxon>Oomycota</taxon>
        <taxon>Peronosporomycetes</taxon>
        <taxon>Peronosporales</taxon>
        <taxon>Peronosporaceae</taxon>
        <taxon>Phytophthora</taxon>
    </lineage>
</organism>
<evidence type="ECO:0000256" key="1">
    <source>
        <dbReference type="ARBA" id="ARBA00000451"/>
    </source>
</evidence>
<evidence type="ECO:0000256" key="2">
    <source>
        <dbReference type="ARBA" id="ARBA00012489"/>
    </source>
</evidence>
<feature type="domain" description="SAP" evidence="5">
    <location>
        <begin position="93"/>
        <end position="127"/>
    </location>
</feature>
<protein>
    <recommendedName>
        <fullName evidence="2">separase</fullName>
        <ecNumber evidence="2">3.4.22.49</ecNumber>
    </recommendedName>
</protein>
<dbReference type="OrthoDB" id="10255632at2759"/>
<dbReference type="PANTHER" id="PTHR12792:SF0">
    <property type="entry name" value="SEPARIN"/>
    <property type="match status" value="1"/>
</dbReference>
<dbReference type="SMART" id="SM00513">
    <property type="entry name" value="SAP"/>
    <property type="match status" value="1"/>
</dbReference>
<evidence type="ECO:0000313" key="7">
    <source>
        <dbReference type="EMBL" id="GMF29850.1"/>
    </source>
</evidence>
<evidence type="ECO:0000256" key="4">
    <source>
        <dbReference type="ARBA" id="ARBA00022829"/>
    </source>
</evidence>
<dbReference type="PROSITE" id="PS51700">
    <property type="entry name" value="SEPARIN"/>
    <property type="match status" value="1"/>
</dbReference>
<dbReference type="InterPro" id="IPR003034">
    <property type="entry name" value="SAP_dom"/>
</dbReference>
<comment type="caution">
    <text evidence="7">The sequence shown here is derived from an EMBL/GenBank/DDBJ whole genome shotgun (WGS) entry which is preliminary data.</text>
</comment>
<dbReference type="GO" id="GO:0006508">
    <property type="term" value="P:proteolysis"/>
    <property type="evidence" value="ECO:0007669"/>
    <property type="project" value="InterPro"/>
</dbReference>
<dbReference type="PANTHER" id="PTHR12792">
    <property type="entry name" value="EXTRA SPINDLE POLES 1-RELATED"/>
    <property type="match status" value="1"/>
</dbReference>
<evidence type="ECO:0000313" key="8">
    <source>
        <dbReference type="Proteomes" id="UP001165083"/>
    </source>
</evidence>
<dbReference type="EMBL" id="BSXW01000800">
    <property type="protein sequence ID" value="GMF29850.1"/>
    <property type="molecule type" value="Genomic_DNA"/>
</dbReference>
<dbReference type="GO" id="GO:0004197">
    <property type="term" value="F:cysteine-type endopeptidase activity"/>
    <property type="evidence" value="ECO:0007669"/>
    <property type="project" value="InterPro"/>
</dbReference>
<proteinExistence type="predicted"/>
<dbReference type="GO" id="GO:0005634">
    <property type="term" value="C:nucleus"/>
    <property type="evidence" value="ECO:0007669"/>
    <property type="project" value="InterPro"/>
</dbReference>
<dbReference type="GO" id="GO:0072686">
    <property type="term" value="C:mitotic spindle"/>
    <property type="evidence" value="ECO:0007669"/>
    <property type="project" value="TreeGrafter"/>
</dbReference>
<evidence type="ECO:0000259" key="5">
    <source>
        <dbReference type="PROSITE" id="PS50800"/>
    </source>
</evidence>
<dbReference type="InterPro" id="IPR005314">
    <property type="entry name" value="Peptidase_C50"/>
</dbReference>
<accession>A0A9W6UD13</accession>
<evidence type="ECO:0000256" key="3">
    <source>
        <dbReference type="ARBA" id="ARBA00022801"/>
    </source>
</evidence>
<keyword evidence="8" id="KW-1185">Reference proteome</keyword>
<dbReference type="Pfam" id="PF03568">
    <property type="entry name" value="Separin_C"/>
    <property type="match status" value="1"/>
</dbReference>
<dbReference type="AlphaFoldDB" id="A0A9W6UD13"/>
<sequence length="245" mass="27002">MLVSTKRGPVKLAERNRSLLCAIADAQKWLLDDEVIDGLRHIAAEIEVPLSSSTARQVLEVLRNQAQHPEQNSSEMMHTSPTSHLQKLSTDKILNMKVSDIKQLLAAEGLRTDGLKKVLIERLITARETALLDASASSTCNGKFSTIMILNYQLQQFPWEGMDIMEGSAGVTRMPSLDLIIQNADRAVPPTSTFQVQRNSVRFLLNPGGDLKSTQNQLGPILESGARTYGWEGTVGEVPEPDTLR</sequence>
<dbReference type="InterPro" id="IPR030397">
    <property type="entry name" value="SEPARIN_core_dom"/>
</dbReference>
<feature type="domain" description="Peptidase C50" evidence="6">
    <location>
        <begin position="198"/>
        <end position="245"/>
    </location>
</feature>
<dbReference type="GO" id="GO:0051307">
    <property type="term" value="P:meiotic chromosome separation"/>
    <property type="evidence" value="ECO:0007669"/>
    <property type="project" value="TreeGrafter"/>
</dbReference>
<name>A0A9W6UD13_9STRA</name>
<reference evidence="7" key="1">
    <citation type="submission" date="2023-04" db="EMBL/GenBank/DDBJ databases">
        <title>Phytophthora lilii NBRC 32176.</title>
        <authorList>
            <person name="Ichikawa N."/>
            <person name="Sato H."/>
            <person name="Tonouchi N."/>
        </authorList>
    </citation>
    <scope>NUCLEOTIDE SEQUENCE</scope>
    <source>
        <strain evidence="7">NBRC 32176</strain>
    </source>
</reference>
<keyword evidence="4" id="KW-0159">Chromosome partition</keyword>
<gene>
    <name evidence="7" type="ORF">Plil01_001269800</name>
</gene>
<keyword evidence="3" id="KW-0378">Hydrolase</keyword>
<dbReference type="EC" id="3.4.22.49" evidence="2"/>
<dbReference type="Gene3D" id="1.10.720.30">
    <property type="entry name" value="SAP domain"/>
    <property type="match status" value="1"/>
</dbReference>